<evidence type="ECO:0000256" key="1">
    <source>
        <dbReference type="SAM" id="MobiDB-lite"/>
    </source>
</evidence>
<dbReference type="Proteomes" id="UP000247099">
    <property type="component" value="Unassembled WGS sequence"/>
</dbReference>
<dbReference type="AlphaFoldDB" id="A0A317ZH89"/>
<feature type="compositionally biased region" description="Polar residues" evidence="1">
    <location>
        <begin position="27"/>
        <end position="43"/>
    </location>
</feature>
<reference evidence="2 3" key="1">
    <citation type="submission" date="2018-05" db="EMBL/GenBank/DDBJ databases">
        <title>Coraliomargarita sinensis sp. nov., isolated from a marine solar saltern.</title>
        <authorList>
            <person name="Zhou L.Y."/>
        </authorList>
    </citation>
    <scope>NUCLEOTIDE SEQUENCE [LARGE SCALE GENOMIC DNA]</scope>
    <source>
        <strain evidence="2 3">WN38</strain>
    </source>
</reference>
<dbReference type="InParanoid" id="A0A317ZH89"/>
<keyword evidence="3" id="KW-1185">Reference proteome</keyword>
<evidence type="ECO:0000313" key="3">
    <source>
        <dbReference type="Proteomes" id="UP000247099"/>
    </source>
</evidence>
<dbReference type="EMBL" id="QHJQ01000003">
    <property type="protein sequence ID" value="PXA04820.1"/>
    <property type="molecule type" value="Genomic_DNA"/>
</dbReference>
<organism evidence="2 3">
    <name type="scientific">Coraliomargarita sinensis</name>
    <dbReference type="NCBI Taxonomy" id="2174842"/>
    <lineage>
        <taxon>Bacteria</taxon>
        <taxon>Pseudomonadati</taxon>
        <taxon>Verrucomicrobiota</taxon>
        <taxon>Opitutia</taxon>
        <taxon>Puniceicoccales</taxon>
        <taxon>Coraliomargaritaceae</taxon>
        <taxon>Coraliomargarita</taxon>
    </lineage>
</organism>
<feature type="region of interest" description="Disordered" evidence="1">
    <location>
        <begin position="1"/>
        <end position="148"/>
    </location>
</feature>
<feature type="compositionally biased region" description="Basic and acidic residues" evidence="1">
    <location>
        <begin position="110"/>
        <end position="133"/>
    </location>
</feature>
<feature type="compositionally biased region" description="Low complexity" evidence="1">
    <location>
        <begin position="229"/>
        <end position="242"/>
    </location>
</feature>
<gene>
    <name evidence="2" type="ORF">DDZ13_06550</name>
</gene>
<evidence type="ECO:0000313" key="2">
    <source>
        <dbReference type="EMBL" id="PXA04820.1"/>
    </source>
</evidence>
<protein>
    <submittedName>
        <fullName evidence="2">Uncharacterized protein</fullName>
    </submittedName>
</protein>
<proteinExistence type="predicted"/>
<feature type="compositionally biased region" description="Basic and acidic residues" evidence="1">
    <location>
        <begin position="192"/>
        <end position="210"/>
    </location>
</feature>
<feature type="region of interest" description="Disordered" evidence="1">
    <location>
        <begin position="170"/>
        <end position="242"/>
    </location>
</feature>
<comment type="caution">
    <text evidence="2">The sequence shown here is derived from an EMBL/GenBank/DDBJ whole genome shotgun (WGS) entry which is preliminary data.</text>
</comment>
<name>A0A317ZH89_9BACT</name>
<dbReference type="RefSeq" id="WP_110130626.1">
    <property type="nucleotide sequence ID" value="NZ_QHJQ01000003.1"/>
</dbReference>
<sequence>MNEADKQSPENPAPEPEPKGPAMDQPPAQNSQNDLAQAKQPQMQPDGDAGSGDRSLELVRPESLVDGELPEPSEHVVRDHVPQHREAQPQRESETPRAGNETGQNVRLPEGLEKTERGIRDQSGRYFDPEKHQHSNGLPRASDKGYLRPWGRIHKKAGLHLKAEGFGSYEDEAPEREESFFNKAKSLLFGDSKPKPEPEPAKEPETREPAPEAEPQSQQFSNGGLIGLPQPSQSSQSGSHKAEAEAAAAQLVAMEEMIAVMVFSEEWKFLDEERRGLVMAWSRAFEEKGIVETPWWMELGAAHAVIFASRADKPKTREKLGKLKAKVIKKVIDFRTAKAPAQVDQRKEAQ</sequence>
<feature type="compositionally biased region" description="Basic and acidic residues" evidence="1">
    <location>
        <begin position="72"/>
        <end position="95"/>
    </location>
</feature>
<accession>A0A317ZH89</accession>